<evidence type="ECO:0000259" key="1">
    <source>
        <dbReference type="Pfam" id="PF24809"/>
    </source>
</evidence>
<dbReference type="VEuPathDB" id="FungiDB:F503_02940"/>
<dbReference type="STRING" id="1262450.S3C2W3"/>
<dbReference type="OrthoDB" id="61900at2759"/>
<gene>
    <name evidence="2" type="ORF">F503_02940</name>
</gene>
<evidence type="ECO:0000313" key="3">
    <source>
        <dbReference type="Proteomes" id="UP000016923"/>
    </source>
</evidence>
<name>S3C2W3_OPHP1</name>
<sequence length="517" mass="57577">MGVILTGLLELADTLPSATLSVELYLTPRLKAELEALYAHILEFLLRAKDWFEEGWAKHLAETILRPLKYSDILDKVRQSAAIIRSLAVDRSNVEQRQMHREVRALMDAFSPVSTSVSDIKSKASEISVQVTQATAATSVELVSLKDLLSNLFEMVVDLKREQSSQAQAQVHAQDRQAQMHDMLVRLLSQCADLPSEFRYETQRLENTIMDTLRDNHQEQIAAAIRNNHVLTDLQFSSILSGLKGSVSEAPEITLQASLAVARQHIRRLGWPVCGRRRTPVWDTDHFKSWKAADCRRCYMTISGPPKSRRAIMSFFAMAVNNIREAGTPVLWLLPSRSGDGMWDSPDSVPATPACTVVSSIKSLAYQAMMFMQAPECRITESDMAFTCRRFQSTPADDISGWLKILASVLAKLPRVYVVVDDEALSGLGRDASEVLEESRGLTSIFNELFEEMRLSAPETAIKVLMSEYSGLMNDTGIEPGTPGPNMGRIIVEGRLSRPQRGGRASKNILSGRIGRR</sequence>
<dbReference type="Pfam" id="PF24809">
    <property type="entry name" value="DUF7708"/>
    <property type="match status" value="1"/>
</dbReference>
<evidence type="ECO:0000313" key="2">
    <source>
        <dbReference type="EMBL" id="EPE06111.1"/>
    </source>
</evidence>
<feature type="domain" description="DUF7708" evidence="1">
    <location>
        <begin position="4"/>
        <end position="95"/>
    </location>
</feature>
<keyword evidence="3" id="KW-1185">Reference proteome</keyword>
<dbReference type="EMBL" id="KE148154">
    <property type="protein sequence ID" value="EPE06111.1"/>
    <property type="molecule type" value="Genomic_DNA"/>
</dbReference>
<proteinExistence type="predicted"/>
<reference evidence="2 3" key="1">
    <citation type="journal article" date="2013" name="BMC Genomics">
        <title>The genome and transcriptome of the pine saprophyte Ophiostoma piceae, and a comparison with the bark beetle-associated pine pathogen Grosmannia clavigera.</title>
        <authorList>
            <person name="Haridas S."/>
            <person name="Wang Y."/>
            <person name="Lim L."/>
            <person name="Massoumi Alamouti S."/>
            <person name="Jackman S."/>
            <person name="Docking R."/>
            <person name="Robertson G."/>
            <person name="Birol I."/>
            <person name="Bohlmann J."/>
            <person name="Breuil C."/>
        </authorList>
    </citation>
    <scope>NUCLEOTIDE SEQUENCE [LARGE SCALE GENOMIC DNA]</scope>
    <source>
        <strain evidence="2 3">UAMH 11346</strain>
    </source>
</reference>
<protein>
    <recommendedName>
        <fullName evidence="1">DUF7708 domain-containing protein</fullName>
    </recommendedName>
</protein>
<dbReference type="InterPro" id="IPR056125">
    <property type="entry name" value="DUF7708"/>
</dbReference>
<dbReference type="AlphaFoldDB" id="S3C2W3"/>
<dbReference type="HOGENOM" id="CLU_035524_0_0_1"/>
<dbReference type="Proteomes" id="UP000016923">
    <property type="component" value="Unassembled WGS sequence"/>
</dbReference>
<dbReference type="eggNOG" id="ENOG502SH5A">
    <property type="taxonomic scope" value="Eukaryota"/>
</dbReference>
<accession>S3C2W3</accession>
<organism evidence="2 3">
    <name type="scientific">Ophiostoma piceae (strain UAMH 11346)</name>
    <name type="common">Sap stain fungus</name>
    <dbReference type="NCBI Taxonomy" id="1262450"/>
    <lineage>
        <taxon>Eukaryota</taxon>
        <taxon>Fungi</taxon>
        <taxon>Dikarya</taxon>
        <taxon>Ascomycota</taxon>
        <taxon>Pezizomycotina</taxon>
        <taxon>Sordariomycetes</taxon>
        <taxon>Sordariomycetidae</taxon>
        <taxon>Ophiostomatales</taxon>
        <taxon>Ophiostomataceae</taxon>
        <taxon>Ophiostoma</taxon>
    </lineage>
</organism>